<dbReference type="AlphaFoldDB" id="A0A851TM41"/>
<dbReference type="EMBL" id="WBNA01000564">
    <property type="protein sequence ID" value="NXD17707.1"/>
    <property type="molecule type" value="Genomic_DNA"/>
</dbReference>
<dbReference type="SUPFAM" id="SSF51735">
    <property type="entry name" value="NAD(P)-binding Rossmann-fold domains"/>
    <property type="match status" value="1"/>
</dbReference>
<dbReference type="Proteomes" id="UP000661971">
    <property type="component" value="Unassembled WGS sequence"/>
</dbReference>
<evidence type="ECO:0000313" key="2">
    <source>
        <dbReference type="EMBL" id="NXD17707.1"/>
    </source>
</evidence>
<gene>
    <name evidence="2" type="primary">Rdh7_1</name>
    <name evidence="2" type="ORF">NOTNIG_R02438</name>
</gene>
<dbReference type="PANTHER" id="PTHR43313:SF12">
    <property type="entry name" value="RETINOL DEHYDROGENASE 5"/>
    <property type="match status" value="1"/>
</dbReference>
<name>A0A851TM41_9AVES</name>
<accession>A0A851TM41</accession>
<evidence type="ECO:0000256" key="1">
    <source>
        <dbReference type="ARBA" id="ARBA00006484"/>
    </source>
</evidence>
<dbReference type="GO" id="GO:0004745">
    <property type="term" value="F:all-trans-retinol dehydrogenase (NAD+) activity"/>
    <property type="evidence" value="ECO:0007669"/>
    <property type="project" value="TreeGrafter"/>
</dbReference>
<dbReference type="InterPro" id="IPR036291">
    <property type="entry name" value="NAD(P)-bd_dom_sf"/>
</dbReference>
<reference evidence="3" key="1">
    <citation type="submission" date="2023-07" db="EMBL/GenBank/DDBJ databases">
        <title>Bird 10,000 Genomes (B10K) Project - Family phase.</title>
        <authorList>
            <person name="Zhang G."/>
        </authorList>
    </citation>
    <scope>NUCLEOTIDE SEQUENCE [LARGE SCALE GENOMIC DNA]</scope>
</reference>
<feature type="non-terminal residue" evidence="2">
    <location>
        <position position="274"/>
    </location>
</feature>
<dbReference type="InterPro" id="IPR002347">
    <property type="entry name" value="SDR_fam"/>
</dbReference>
<protein>
    <submittedName>
        <fullName evidence="2">RDH7 dehydrogenase</fullName>
    </submittedName>
</protein>
<proteinExistence type="inferred from homology"/>
<sequence>MWLYAALLVLAWALGWLLRDRRRLRRLDDKHVLVTGCDSGFGRALARRLAQRGFRVLAACRTAEAAAALQREAAEGPGAGHLRTTLLDVTRPESVRQAAAWVRAHVGDKGLFGLVNNAGVAQPIGPTEWMAPDDYRRVLAVNTLGVIEVTLALLPLLKRARGRIVNTSSVLGRLSANGGGYCLSKYCVEAFSDSLRWVPCPVCPLLCPPHRELMAMPTGRRDMRHFGVKVSIVEPGFFKTAATDLGSIEASLWQLWERLAPDTRLSYGEDFLHK</sequence>
<dbReference type="GO" id="GO:0008202">
    <property type="term" value="P:steroid metabolic process"/>
    <property type="evidence" value="ECO:0007669"/>
    <property type="project" value="TreeGrafter"/>
</dbReference>
<comment type="caution">
    <text evidence="2">The sequence shown here is derived from an EMBL/GenBank/DDBJ whole genome shotgun (WGS) entry which is preliminary data.</text>
</comment>
<keyword evidence="3" id="KW-1185">Reference proteome</keyword>
<comment type="similarity">
    <text evidence="1">Belongs to the short-chain dehydrogenases/reductases (SDR) family.</text>
</comment>
<dbReference type="PANTHER" id="PTHR43313">
    <property type="entry name" value="SHORT-CHAIN DEHYDROGENASE/REDUCTASE FAMILY 9C"/>
    <property type="match status" value="1"/>
</dbReference>
<evidence type="ECO:0000313" key="3">
    <source>
        <dbReference type="Proteomes" id="UP000661971"/>
    </source>
</evidence>
<dbReference type="Gene3D" id="3.40.50.720">
    <property type="entry name" value="NAD(P)-binding Rossmann-like Domain"/>
    <property type="match status" value="1"/>
</dbReference>
<dbReference type="GO" id="GO:0001523">
    <property type="term" value="P:retinoid metabolic process"/>
    <property type="evidence" value="ECO:0007669"/>
    <property type="project" value="TreeGrafter"/>
</dbReference>
<dbReference type="PRINTS" id="PR00081">
    <property type="entry name" value="GDHRDH"/>
</dbReference>
<feature type="non-terminal residue" evidence="2">
    <location>
        <position position="1"/>
    </location>
</feature>
<dbReference type="Pfam" id="PF00106">
    <property type="entry name" value="adh_short"/>
    <property type="match status" value="1"/>
</dbReference>
<organism evidence="2 3">
    <name type="scientific">Nothocercus nigrocapillus</name>
    <dbReference type="NCBI Taxonomy" id="1977171"/>
    <lineage>
        <taxon>Eukaryota</taxon>
        <taxon>Metazoa</taxon>
        <taxon>Chordata</taxon>
        <taxon>Craniata</taxon>
        <taxon>Vertebrata</taxon>
        <taxon>Euteleostomi</taxon>
        <taxon>Archelosauria</taxon>
        <taxon>Archosauria</taxon>
        <taxon>Dinosauria</taxon>
        <taxon>Saurischia</taxon>
        <taxon>Theropoda</taxon>
        <taxon>Coelurosauria</taxon>
        <taxon>Aves</taxon>
        <taxon>Palaeognathae</taxon>
        <taxon>Tinamiformes</taxon>
        <taxon>Tinamidae</taxon>
        <taxon>Nothocercus</taxon>
    </lineage>
</organism>